<feature type="signal peptide" evidence="2">
    <location>
        <begin position="1"/>
        <end position="21"/>
    </location>
</feature>
<proteinExistence type="predicted"/>
<dbReference type="Proteomes" id="UP000607653">
    <property type="component" value="Unassembled WGS sequence"/>
</dbReference>
<keyword evidence="2" id="KW-0732">Signal</keyword>
<keyword evidence="4" id="KW-1185">Reference proteome</keyword>
<evidence type="ECO:0000256" key="2">
    <source>
        <dbReference type="SAM" id="SignalP"/>
    </source>
</evidence>
<evidence type="ECO:0000256" key="1">
    <source>
        <dbReference type="SAM" id="MobiDB-lite"/>
    </source>
</evidence>
<feature type="chain" id="PRO_5032694421" description="Secreted protein" evidence="2">
    <location>
        <begin position="22"/>
        <end position="125"/>
    </location>
</feature>
<organism evidence="3 4">
    <name type="scientific">Nelumbo nucifera</name>
    <name type="common">Sacred lotus</name>
    <dbReference type="NCBI Taxonomy" id="4432"/>
    <lineage>
        <taxon>Eukaryota</taxon>
        <taxon>Viridiplantae</taxon>
        <taxon>Streptophyta</taxon>
        <taxon>Embryophyta</taxon>
        <taxon>Tracheophyta</taxon>
        <taxon>Spermatophyta</taxon>
        <taxon>Magnoliopsida</taxon>
        <taxon>Proteales</taxon>
        <taxon>Nelumbonaceae</taxon>
        <taxon>Nelumbo</taxon>
    </lineage>
</organism>
<evidence type="ECO:0008006" key="5">
    <source>
        <dbReference type="Google" id="ProtNLM"/>
    </source>
</evidence>
<accession>A0A822Z8D2</accession>
<name>A0A822Z8D2_NELNU</name>
<reference evidence="3 4" key="1">
    <citation type="journal article" date="2020" name="Mol. Biol. Evol.">
        <title>Distinct Expression and Methylation Patterns for Genes with Different Fates following a Single Whole-Genome Duplication in Flowering Plants.</title>
        <authorList>
            <person name="Shi T."/>
            <person name="Rahmani R.S."/>
            <person name="Gugger P.F."/>
            <person name="Wang M."/>
            <person name="Li H."/>
            <person name="Zhang Y."/>
            <person name="Li Z."/>
            <person name="Wang Q."/>
            <person name="Van de Peer Y."/>
            <person name="Marchal K."/>
            <person name="Chen J."/>
        </authorList>
    </citation>
    <scope>NUCLEOTIDE SEQUENCE [LARGE SCALE GENOMIC DNA]</scope>
    <source>
        <tissue evidence="3">Leaf</tissue>
    </source>
</reference>
<feature type="region of interest" description="Disordered" evidence="1">
    <location>
        <begin position="83"/>
        <end position="102"/>
    </location>
</feature>
<sequence>MSFALLSDCLLFFLVPPACHSSTPSPLASPFYLVFALCVTAPELYPLPSVLGRSPGNSNWQNGKHGFSLQPTLYPTVDRALLRNQEPNGHPPGTLGDKRRGVNRTAICTNPTSSCSFTSAGVRNA</sequence>
<protein>
    <recommendedName>
        <fullName evidence="5">Secreted protein</fullName>
    </recommendedName>
</protein>
<evidence type="ECO:0000313" key="3">
    <source>
        <dbReference type="EMBL" id="DAD37758.1"/>
    </source>
</evidence>
<comment type="caution">
    <text evidence="3">The sequence shown here is derived from an EMBL/GenBank/DDBJ whole genome shotgun (WGS) entry which is preliminary data.</text>
</comment>
<gene>
    <name evidence="3" type="ORF">HUJ06_008399</name>
</gene>
<dbReference type="AlphaFoldDB" id="A0A822Z8D2"/>
<evidence type="ECO:0000313" key="4">
    <source>
        <dbReference type="Proteomes" id="UP000607653"/>
    </source>
</evidence>
<dbReference type="EMBL" id="DUZY01000004">
    <property type="protein sequence ID" value="DAD37758.1"/>
    <property type="molecule type" value="Genomic_DNA"/>
</dbReference>